<name>X0RXH7_9ZZZZ</name>
<sequence length="102" mass="11678">MRKSILLENAEVGMVLAKAIANDRGMTLCAEGTPLTEDLIERFRDMEIDSIYIESNKEMTKEEYLALKQKIEKRFPASSDSKSLLGKLKTVLLERLESQKRK</sequence>
<comment type="caution">
    <text evidence="1">The sequence shown here is derived from an EMBL/GenBank/DDBJ whole genome shotgun (WGS) entry which is preliminary data.</text>
</comment>
<proteinExistence type="predicted"/>
<dbReference type="AlphaFoldDB" id="X0RXH7"/>
<accession>X0RXH7</accession>
<protein>
    <submittedName>
        <fullName evidence="1">Uncharacterized protein</fullName>
    </submittedName>
</protein>
<evidence type="ECO:0000313" key="1">
    <source>
        <dbReference type="EMBL" id="GAF73478.1"/>
    </source>
</evidence>
<organism evidence="1">
    <name type="scientific">marine sediment metagenome</name>
    <dbReference type="NCBI Taxonomy" id="412755"/>
    <lineage>
        <taxon>unclassified sequences</taxon>
        <taxon>metagenomes</taxon>
        <taxon>ecological metagenomes</taxon>
    </lineage>
</organism>
<dbReference type="Gene3D" id="1.10.3210.10">
    <property type="entry name" value="Hypothetical protein af1432"/>
    <property type="match status" value="1"/>
</dbReference>
<reference evidence="1" key="1">
    <citation type="journal article" date="2014" name="Front. Microbiol.">
        <title>High frequency of phylogenetically diverse reductive dehalogenase-homologous genes in deep subseafloor sedimentary metagenomes.</title>
        <authorList>
            <person name="Kawai M."/>
            <person name="Futagami T."/>
            <person name="Toyoda A."/>
            <person name="Takaki Y."/>
            <person name="Nishi S."/>
            <person name="Hori S."/>
            <person name="Arai W."/>
            <person name="Tsubouchi T."/>
            <person name="Morono Y."/>
            <person name="Uchiyama I."/>
            <person name="Ito T."/>
            <person name="Fujiyama A."/>
            <person name="Inagaki F."/>
            <person name="Takami H."/>
        </authorList>
    </citation>
    <scope>NUCLEOTIDE SEQUENCE</scope>
    <source>
        <strain evidence="1">Expedition CK06-06</strain>
    </source>
</reference>
<gene>
    <name evidence="1" type="ORF">S01H1_17609</name>
</gene>
<dbReference type="EMBL" id="BARS01009355">
    <property type="protein sequence ID" value="GAF73478.1"/>
    <property type="molecule type" value="Genomic_DNA"/>
</dbReference>